<dbReference type="InterPro" id="IPR027756">
    <property type="entry name" value="Ovo-like"/>
</dbReference>
<dbReference type="FunFam" id="3.30.160.60:FF:001250">
    <property type="entry name" value="putative transcription factor ovo-like protein 3"/>
    <property type="match status" value="1"/>
</dbReference>
<feature type="domain" description="C2H2-type" evidence="10">
    <location>
        <begin position="328"/>
        <end position="355"/>
    </location>
</feature>
<evidence type="ECO:0000256" key="2">
    <source>
        <dbReference type="ARBA" id="ARBA00006991"/>
    </source>
</evidence>
<evidence type="ECO:0000259" key="10">
    <source>
        <dbReference type="PROSITE" id="PS50157"/>
    </source>
</evidence>
<dbReference type="FunFam" id="3.30.160.60:FF:000452">
    <property type="entry name" value="Transcription factor Ovo-like 2"/>
    <property type="match status" value="1"/>
</dbReference>
<sequence>MPKAFLVRKKGGGPIWCPVTPPPSPDEIVPENLSLKDRHRNNSSSNGVVLNLKTENVGMMITMDNDHEECAVDLSMKSQPQHHSNNHHSHHDHNQSYGYGSSSLSSPVSYATSESEFELKVAAAIVAPRRSSVIHNAIRLGGNNGVHNNNSTNKLPPLQSPTASPASPSLPHLQQPSISTSSSSSSSSTFYGNIKNECALDALATAATSLYPAAIGSSPLPAASSSSTLVAEVGASPPNLPPVHVTAQRLGIPLHMIPTLEFVNGGHGLKNPFLTQSEQYKLENGQANEMKPYPSEDDPLKCSICGKRFTLARLLNRHLKCHSDVKRYLCTFCGKGFNDTFDLKRHTRTHTGVRPYRCHLCDKSFTQRCSLESHTLKVHGISHEYGYKERRNKIRLGSLPDTITTTTTHARKEKESLRGEKDKKR</sequence>
<dbReference type="GO" id="GO:0000978">
    <property type="term" value="F:RNA polymerase II cis-regulatory region sequence-specific DNA binding"/>
    <property type="evidence" value="ECO:0007669"/>
    <property type="project" value="TreeGrafter"/>
</dbReference>
<evidence type="ECO:0000256" key="9">
    <source>
        <dbReference type="SAM" id="MobiDB-lite"/>
    </source>
</evidence>
<evidence type="ECO:0000256" key="8">
    <source>
        <dbReference type="PROSITE-ProRule" id="PRU00042"/>
    </source>
</evidence>
<dbReference type="InterPro" id="IPR013087">
    <property type="entry name" value="Znf_C2H2_type"/>
</dbReference>
<evidence type="ECO:0000313" key="11">
    <source>
        <dbReference type="EMBL" id="KAJ6225380.1"/>
    </source>
</evidence>
<accession>A0A9Q0MK98</accession>
<dbReference type="GO" id="GO:0051241">
    <property type="term" value="P:negative regulation of multicellular organismal process"/>
    <property type="evidence" value="ECO:0007669"/>
    <property type="project" value="UniProtKB-ARBA"/>
</dbReference>
<dbReference type="InterPro" id="IPR036236">
    <property type="entry name" value="Znf_C2H2_sf"/>
</dbReference>
<dbReference type="GO" id="GO:0045596">
    <property type="term" value="P:negative regulation of cell differentiation"/>
    <property type="evidence" value="ECO:0007669"/>
    <property type="project" value="UniProtKB-ARBA"/>
</dbReference>
<protein>
    <recommendedName>
        <fullName evidence="10">C2H2-type domain-containing protein</fullName>
    </recommendedName>
</protein>
<dbReference type="GO" id="GO:0009913">
    <property type="term" value="P:epidermal cell differentiation"/>
    <property type="evidence" value="ECO:0007669"/>
    <property type="project" value="TreeGrafter"/>
</dbReference>
<evidence type="ECO:0000313" key="12">
    <source>
        <dbReference type="Proteomes" id="UP001142055"/>
    </source>
</evidence>
<feature type="region of interest" description="Disordered" evidence="9">
    <location>
        <begin position="401"/>
        <end position="425"/>
    </location>
</feature>
<feature type="domain" description="C2H2-type" evidence="10">
    <location>
        <begin position="356"/>
        <end position="379"/>
    </location>
</feature>
<dbReference type="GO" id="GO:0005634">
    <property type="term" value="C:nucleus"/>
    <property type="evidence" value="ECO:0007669"/>
    <property type="project" value="UniProtKB-SubCell"/>
</dbReference>
<dbReference type="AlphaFoldDB" id="A0A9Q0MK98"/>
<dbReference type="Proteomes" id="UP001142055">
    <property type="component" value="Chromosome 1"/>
</dbReference>
<dbReference type="PROSITE" id="PS00028">
    <property type="entry name" value="ZINC_FINGER_C2H2_1"/>
    <property type="match status" value="3"/>
</dbReference>
<dbReference type="SMART" id="SM00355">
    <property type="entry name" value="ZnF_C2H2"/>
    <property type="match status" value="3"/>
</dbReference>
<feature type="compositionally biased region" description="Low complexity" evidence="9">
    <location>
        <begin position="95"/>
        <end position="105"/>
    </location>
</feature>
<feature type="region of interest" description="Disordered" evidence="9">
    <location>
        <begin position="141"/>
        <end position="186"/>
    </location>
</feature>
<organism evidence="11 12">
    <name type="scientific">Blomia tropicalis</name>
    <name type="common">Mite</name>
    <dbReference type="NCBI Taxonomy" id="40697"/>
    <lineage>
        <taxon>Eukaryota</taxon>
        <taxon>Metazoa</taxon>
        <taxon>Ecdysozoa</taxon>
        <taxon>Arthropoda</taxon>
        <taxon>Chelicerata</taxon>
        <taxon>Arachnida</taxon>
        <taxon>Acari</taxon>
        <taxon>Acariformes</taxon>
        <taxon>Sarcoptiformes</taxon>
        <taxon>Astigmata</taxon>
        <taxon>Glycyphagoidea</taxon>
        <taxon>Echimyopodidae</taxon>
        <taxon>Blomia</taxon>
    </lineage>
</organism>
<feature type="compositionally biased region" description="Basic and acidic residues" evidence="9">
    <location>
        <begin position="410"/>
        <end position="425"/>
    </location>
</feature>
<dbReference type="EMBL" id="JAPWDV010000001">
    <property type="protein sequence ID" value="KAJ6225380.1"/>
    <property type="molecule type" value="Genomic_DNA"/>
</dbReference>
<evidence type="ECO:0000256" key="1">
    <source>
        <dbReference type="ARBA" id="ARBA00004123"/>
    </source>
</evidence>
<keyword evidence="5 8" id="KW-0863">Zinc-finger</keyword>
<dbReference type="GO" id="GO:0009968">
    <property type="term" value="P:negative regulation of signal transduction"/>
    <property type="evidence" value="ECO:0007669"/>
    <property type="project" value="UniProtKB-ARBA"/>
</dbReference>
<reference evidence="11" key="1">
    <citation type="submission" date="2022-12" db="EMBL/GenBank/DDBJ databases">
        <title>Genome assemblies of Blomia tropicalis.</title>
        <authorList>
            <person name="Cui Y."/>
        </authorList>
    </citation>
    <scope>NUCLEOTIDE SEQUENCE</scope>
    <source>
        <tissue evidence="11">Adult mites</tissue>
    </source>
</reference>
<dbReference type="Pfam" id="PF00096">
    <property type="entry name" value="zf-C2H2"/>
    <property type="match status" value="3"/>
</dbReference>
<proteinExistence type="inferred from homology"/>
<feature type="region of interest" description="Disordered" evidence="9">
    <location>
        <begin position="76"/>
        <end position="105"/>
    </location>
</feature>
<evidence type="ECO:0000256" key="7">
    <source>
        <dbReference type="ARBA" id="ARBA00023242"/>
    </source>
</evidence>
<evidence type="ECO:0000256" key="5">
    <source>
        <dbReference type="ARBA" id="ARBA00022771"/>
    </source>
</evidence>
<evidence type="ECO:0000256" key="3">
    <source>
        <dbReference type="ARBA" id="ARBA00022723"/>
    </source>
</evidence>
<dbReference type="GO" id="GO:0045892">
    <property type="term" value="P:negative regulation of DNA-templated transcription"/>
    <property type="evidence" value="ECO:0007669"/>
    <property type="project" value="UniProtKB-ARBA"/>
</dbReference>
<dbReference type="PROSITE" id="PS50157">
    <property type="entry name" value="ZINC_FINGER_C2H2_2"/>
    <property type="match status" value="3"/>
</dbReference>
<feature type="domain" description="C2H2-type" evidence="10">
    <location>
        <begin position="300"/>
        <end position="327"/>
    </location>
</feature>
<evidence type="ECO:0000256" key="4">
    <source>
        <dbReference type="ARBA" id="ARBA00022737"/>
    </source>
</evidence>
<keyword evidence="12" id="KW-1185">Reference proteome</keyword>
<evidence type="ECO:0000256" key="6">
    <source>
        <dbReference type="ARBA" id="ARBA00022833"/>
    </source>
</evidence>
<keyword evidence="3" id="KW-0479">Metal-binding</keyword>
<dbReference type="PANTHER" id="PTHR10032:SF271">
    <property type="entry name" value="RH12261P-RELATED"/>
    <property type="match status" value="1"/>
</dbReference>
<dbReference type="SUPFAM" id="SSF57667">
    <property type="entry name" value="beta-beta-alpha zinc fingers"/>
    <property type="match status" value="2"/>
</dbReference>
<keyword evidence="7" id="KW-0539">Nucleus</keyword>
<keyword evidence="4" id="KW-0677">Repeat</keyword>
<keyword evidence="6" id="KW-0862">Zinc</keyword>
<comment type="subcellular location">
    <subcellularLocation>
        <location evidence="1">Nucleus</location>
    </subcellularLocation>
</comment>
<dbReference type="Gene3D" id="3.30.160.60">
    <property type="entry name" value="Classic Zinc Finger"/>
    <property type="match status" value="3"/>
</dbReference>
<comment type="caution">
    <text evidence="11">The sequence shown here is derived from an EMBL/GenBank/DDBJ whole genome shotgun (WGS) entry which is preliminary data.</text>
</comment>
<dbReference type="GO" id="GO:0000981">
    <property type="term" value="F:DNA-binding transcription factor activity, RNA polymerase II-specific"/>
    <property type="evidence" value="ECO:0007669"/>
    <property type="project" value="TreeGrafter"/>
</dbReference>
<feature type="compositionally biased region" description="Low complexity" evidence="9">
    <location>
        <begin position="145"/>
        <end position="186"/>
    </location>
</feature>
<comment type="similarity">
    <text evidence="2">Belongs to the krueppel C2H2-type zinc-finger protein family.</text>
</comment>
<name>A0A9Q0MK98_BLOTA</name>
<dbReference type="GO" id="GO:0008270">
    <property type="term" value="F:zinc ion binding"/>
    <property type="evidence" value="ECO:0007669"/>
    <property type="project" value="UniProtKB-KW"/>
</dbReference>
<gene>
    <name evidence="11" type="ORF">RDWZM_003925</name>
</gene>
<dbReference type="PANTHER" id="PTHR10032">
    <property type="entry name" value="ZINC FINGER PROTEIN WITH KRAB AND SCAN DOMAINS"/>
    <property type="match status" value="1"/>
</dbReference>